<dbReference type="Proteomes" id="UP001319060">
    <property type="component" value="Unassembled WGS sequence"/>
</dbReference>
<dbReference type="EMBL" id="JAFHKS010000042">
    <property type="protein sequence ID" value="MBN3544999.1"/>
    <property type="molecule type" value="Genomic_DNA"/>
</dbReference>
<dbReference type="InterPro" id="IPR030662">
    <property type="entry name" value="DPH6/MJ0570"/>
</dbReference>
<reference evidence="2 3" key="1">
    <citation type="submission" date="2021-01" db="EMBL/GenBank/DDBJ databases">
        <title>Genome Sequencing of Type Strains.</title>
        <authorList>
            <person name="Lemaire J.F."/>
            <person name="Inderbitzin P."/>
            <person name="Collins S.B."/>
            <person name="Wespe N."/>
            <person name="Knight-Connoni V."/>
        </authorList>
    </citation>
    <scope>NUCLEOTIDE SEQUENCE [LARGE SCALE GENOMIC DNA]</scope>
    <source>
        <strain evidence="2 3">DSM 14730</strain>
    </source>
</reference>
<keyword evidence="3" id="KW-1185">Reference proteome</keyword>
<comment type="caution">
    <text evidence="2">The sequence shown here is derived from an EMBL/GenBank/DDBJ whole genome shotgun (WGS) entry which is preliminary data.</text>
</comment>
<dbReference type="InterPro" id="IPR014729">
    <property type="entry name" value="Rossmann-like_a/b/a_fold"/>
</dbReference>
<dbReference type="Pfam" id="PF01902">
    <property type="entry name" value="Diphthami_syn_2"/>
    <property type="match status" value="1"/>
</dbReference>
<evidence type="ECO:0000313" key="2">
    <source>
        <dbReference type="EMBL" id="MBN3544999.1"/>
    </source>
</evidence>
<protein>
    <submittedName>
        <fullName evidence="2">Diphthine--ammonia ligase</fullName>
        <ecNumber evidence="2">6.3.1.14</ecNumber>
    </submittedName>
</protein>
<accession>A0ABS2ZEF9</accession>
<sequence length="231" mass="26408">MKKVGISWSGGKDSCLALYRLLKEEYEVVCLLSMVSEKHDRNHAHGIQLEILKKQAEALGLPLIMVDSAGEYETRFKKSLSHIREQFGAESIAYGSLYMEEDRKWNELVAHQAGLEPLFPVWIPQDQASELLHEFISLGFLSVVCRASTQFLDQTWTGRELDESFYEDIHQTECCVMGELGEYHTFVLDGPIFQKRLEITQSDVVMNAGLWSLDIKSYRLVEKKTEEAAIN</sequence>
<evidence type="ECO:0000259" key="1">
    <source>
        <dbReference type="Pfam" id="PF01902"/>
    </source>
</evidence>
<feature type="domain" description="Diphthamide synthase" evidence="1">
    <location>
        <begin position="3"/>
        <end position="219"/>
    </location>
</feature>
<dbReference type="Gene3D" id="3.90.1490.10">
    <property type="entry name" value="putative n-type atp pyrophosphatase, domain 2"/>
    <property type="match status" value="1"/>
</dbReference>
<dbReference type="CDD" id="cd01994">
    <property type="entry name" value="AANH_PF0828-like"/>
    <property type="match status" value="1"/>
</dbReference>
<dbReference type="GO" id="GO:0017178">
    <property type="term" value="F:diphthine-ammonia ligase activity"/>
    <property type="evidence" value="ECO:0007669"/>
    <property type="project" value="UniProtKB-EC"/>
</dbReference>
<keyword evidence="2" id="KW-0436">Ligase</keyword>
<name>A0ABS2ZEF9_9BACL</name>
<dbReference type="PANTHER" id="PTHR12196">
    <property type="entry name" value="DOMAIN OF UNKNOWN FUNCTION 71 DUF71 -CONTAINING PROTEIN"/>
    <property type="match status" value="1"/>
</dbReference>
<evidence type="ECO:0000313" key="3">
    <source>
        <dbReference type="Proteomes" id="UP001319060"/>
    </source>
</evidence>
<organism evidence="2 3">
    <name type="scientific">Fictibacillus barbaricus</name>
    <dbReference type="NCBI Taxonomy" id="182136"/>
    <lineage>
        <taxon>Bacteria</taxon>
        <taxon>Bacillati</taxon>
        <taxon>Bacillota</taxon>
        <taxon>Bacilli</taxon>
        <taxon>Bacillales</taxon>
        <taxon>Fictibacillaceae</taxon>
        <taxon>Fictibacillus</taxon>
    </lineage>
</organism>
<gene>
    <name evidence="2" type="ORF">JYA64_06820</name>
</gene>
<dbReference type="Gene3D" id="3.40.50.620">
    <property type="entry name" value="HUPs"/>
    <property type="match status" value="1"/>
</dbReference>
<dbReference type="EC" id="6.3.1.14" evidence="2"/>
<proteinExistence type="predicted"/>
<dbReference type="PANTHER" id="PTHR12196:SF2">
    <property type="entry name" value="DIPHTHINE--AMMONIA LIGASE"/>
    <property type="match status" value="1"/>
</dbReference>
<dbReference type="SUPFAM" id="SSF52402">
    <property type="entry name" value="Adenine nucleotide alpha hydrolases-like"/>
    <property type="match status" value="1"/>
</dbReference>
<dbReference type="RefSeq" id="WP_188403360.1">
    <property type="nucleotide sequence ID" value="NZ_BMCE01000002.1"/>
</dbReference>
<dbReference type="NCBIfam" id="TIGR00290">
    <property type="entry name" value="MJ0570_dom"/>
    <property type="match status" value="1"/>
</dbReference>
<dbReference type="InterPro" id="IPR002761">
    <property type="entry name" value="Diphthami_syn_dom"/>
</dbReference>